<dbReference type="PANTHER" id="PTHR34406">
    <property type="entry name" value="PROTEIN YCEI"/>
    <property type="match status" value="1"/>
</dbReference>
<dbReference type="RefSeq" id="WP_254090593.1">
    <property type="nucleotide sequence ID" value="NZ_JAHESC010000016.1"/>
</dbReference>
<keyword evidence="4" id="KW-1185">Reference proteome</keyword>
<feature type="chain" id="PRO_5042990015" evidence="1">
    <location>
        <begin position="24"/>
        <end position="183"/>
    </location>
</feature>
<gene>
    <name evidence="3" type="ORF">KK078_12395</name>
</gene>
<sequence length="183" mass="20454">MMPMSVTLHFFAALYLVSHTIHAQNKPAATTESLVRFSILNAGIEVEGTMEISNADILFNPKDPAQSTISASADPATINTGIPIRDAHLKKSDYFNIEKYPDVRLQSTGFRKAGRRFIGYFDLTINGITKPVILYFTCSANNNVLLFNGTLDINRLDYNLGEKSIILHEHVKIRITFSDRTAF</sequence>
<dbReference type="PANTHER" id="PTHR34406:SF1">
    <property type="entry name" value="PROTEIN YCEI"/>
    <property type="match status" value="1"/>
</dbReference>
<feature type="signal peptide" evidence="1">
    <location>
        <begin position="1"/>
        <end position="23"/>
    </location>
</feature>
<dbReference type="SMART" id="SM00867">
    <property type="entry name" value="YceI"/>
    <property type="match status" value="1"/>
</dbReference>
<dbReference type="EMBL" id="JAHESC010000016">
    <property type="protein sequence ID" value="MBT1687362.1"/>
    <property type="molecule type" value="Genomic_DNA"/>
</dbReference>
<feature type="domain" description="Lipid/polyisoprenoid-binding YceI-like" evidence="2">
    <location>
        <begin position="18"/>
        <end position="180"/>
    </location>
</feature>
<dbReference type="AlphaFoldDB" id="A0AAP2D9D6"/>
<evidence type="ECO:0000259" key="2">
    <source>
        <dbReference type="SMART" id="SM00867"/>
    </source>
</evidence>
<dbReference type="Pfam" id="PF04264">
    <property type="entry name" value="YceI"/>
    <property type="match status" value="1"/>
</dbReference>
<keyword evidence="1" id="KW-0732">Signal</keyword>
<accession>A0AAP2D9D6</accession>
<evidence type="ECO:0000313" key="3">
    <source>
        <dbReference type="EMBL" id="MBT1687362.1"/>
    </source>
</evidence>
<evidence type="ECO:0000313" key="4">
    <source>
        <dbReference type="Proteomes" id="UP001319180"/>
    </source>
</evidence>
<evidence type="ECO:0000256" key="1">
    <source>
        <dbReference type="SAM" id="SignalP"/>
    </source>
</evidence>
<reference evidence="3 4" key="1">
    <citation type="submission" date="2021-05" db="EMBL/GenBank/DDBJ databases">
        <title>A Polyphasic approach of four new species of the genus Ohtaekwangia: Ohtaekwangia histidinii sp. nov., Ohtaekwangia cretensis sp. nov., Ohtaekwangia indiensis sp. nov., Ohtaekwangia reichenbachii sp. nov. from diverse environment.</title>
        <authorList>
            <person name="Octaviana S."/>
        </authorList>
    </citation>
    <scope>NUCLEOTIDE SEQUENCE [LARGE SCALE GENOMIC DNA]</scope>
    <source>
        <strain evidence="3 4">PWU37</strain>
    </source>
</reference>
<organism evidence="3 4">
    <name type="scientific">Dawidia soli</name>
    <dbReference type="NCBI Taxonomy" id="2782352"/>
    <lineage>
        <taxon>Bacteria</taxon>
        <taxon>Pseudomonadati</taxon>
        <taxon>Bacteroidota</taxon>
        <taxon>Cytophagia</taxon>
        <taxon>Cytophagales</taxon>
        <taxon>Chryseotaleaceae</taxon>
        <taxon>Dawidia</taxon>
    </lineage>
</organism>
<dbReference type="InterPro" id="IPR036761">
    <property type="entry name" value="TTHA0802/YceI-like_sf"/>
</dbReference>
<dbReference type="Gene3D" id="2.40.128.110">
    <property type="entry name" value="Lipid/polyisoprenoid-binding, YceI-like"/>
    <property type="match status" value="1"/>
</dbReference>
<name>A0AAP2D9D6_9BACT</name>
<proteinExistence type="predicted"/>
<protein>
    <submittedName>
        <fullName evidence="3">YceI family protein</fullName>
    </submittedName>
</protein>
<comment type="caution">
    <text evidence="3">The sequence shown here is derived from an EMBL/GenBank/DDBJ whole genome shotgun (WGS) entry which is preliminary data.</text>
</comment>
<dbReference type="SUPFAM" id="SSF101874">
    <property type="entry name" value="YceI-like"/>
    <property type="match status" value="1"/>
</dbReference>
<dbReference type="InterPro" id="IPR007372">
    <property type="entry name" value="Lipid/polyisoprenoid-bd_YceI"/>
</dbReference>
<dbReference type="Proteomes" id="UP001319180">
    <property type="component" value="Unassembled WGS sequence"/>
</dbReference>